<feature type="transmembrane region" description="Helical" evidence="2">
    <location>
        <begin position="36"/>
        <end position="56"/>
    </location>
</feature>
<sequence>MDLARELEQSIPPGPPPPPPAERLVAGRRALRRRRASVAVGAVAAVVALAVPVAALDRTADRGTGPTPVAPAPSATDRPGGEDPRSEPTRSPEWPGGKEDLAWVDFDTGELRIHPDAVVHKRRDGLFPRKRTESVALDLSVDDQRQWVVLEWDERGGAVDVTDPTDGSYGTFDDFVDEVVRTSGVQHGPTVNGRDRSGAHR</sequence>
<reference evidence="3" key="1">
    <citation type="submission" date="2020-02" db="EMBL/GenBank/DDBJ databases">
        <authorList>
            <person name="Meier V. D."/>
        </authorList>
    </citation>
    <scope>NUCLEOTIDE SEQUENCE</scope>
    <source>
        <strain evidence="3">AVDCRST_MAG46</strain>
    </source>
</reference>
<feature type="compositionally biased region" description="Basic and acidic residues" evidence="1">
    <location>
        <begin position="79"/>
        <end position="99"/>
    </location>
</feature>
<proteinExistence type="predicted"/>
<evidence type="ECO:0000313" key="3">
    <source>
        <dbReference type="EMBL" id="CAA9330766.1"/>
    </source>
</evidence>
<feature type="region of interest" description="Disordered" evidence="1">
    <location>
        <begin position="1"/>
        <end position="23"/>
    </location>
</feature>
<dbReference type="AlphaFoldDB" id="A0A6J4LDL1"/>
<feature type="compositionally biased region" description="Pro residues" evidence="1">
    <location>
        <begin position="12"/>
        <end position="21"/>
    </location>
</feature>
<keyword evidence="2" id="KW-0812">Transmembrane</keyword>
<organism evidence="3">
    <name type="scientific">uncultured Nocardioidaceae bacterium</name>
    <dbReference type="NCBI Taxonomy" id="253824"/>
    <lineage>
        <taxon>Bacteria</taxon>
        <taxon>Bacillati</taxon>
        <taxon>Actinomycetota</taxon>
        <taxon>Actinomycetes</taxon>
        <taxon>Propionibacteriales</taxon>
        <taxon>Nocardioidaceae</taxon>
        <taxon>environmental samples</taxon>
    </lineage>
</organism>
<name>A0A6J4LDL1_9ACTN</name>
<accession>A0A6J4LDL1</accession>
<evidence type="ECO:0000256" key="1">
    <source>
        <dbReference type="SAM" id="MobiDB-lite"/>
    </source>
</evidence>
<feature type="region of interest" description="Disordered" evidence="1">
    <location>
        <begin position="56"/>
        <end position="99"/>
    </location>
</feature>
<evidence type="ECO:0000256" key="2">
    <source>
        <dbReference type="SAM" id="Phobius"/>
    </source>
</evidence>
<keyword evidence="2" id="KW-1133">Transmembrane helix</keyword>
<dbReference type="EMBL" id="CADCUD010000089">
    <property type="protein sequence ID" value="CAA9330766.1"/>
    <property type="molecule type" value="Genomic_DNA"/>
</dbReference>
<gene>
    <name evidence="3" type="ORF">AVDCRST_MAG46-1415</name>
</gene>
<protein>
    <submittedName>
        <fullName evidence="3">Uncharacterized protein</fullName>
    </submittedName>
</protein>
<keyword evidence="2" id="KW-0472">Membrane</keyword>